<protein>
    <submittedName>
        <fullName evidence="2">Mobilization nuclease domain protein</fullName>
    </submittedName>
</protein>
<dbReference type="EMBL" id="AMCI01000479">
    <property type="protein sequence ID" value="EJX09037.1"/>
    <property type="molecule type" value="Genomic_DNA"/>
</dbReference>
<reference evidence="2" key="1">
    <citation type="journal article" date="2012" name="PLoS ONE">
        <title>Gene sets for utilization of primary and secondary nutrition supplies in the distal gut of endangered iberian lynx.</title>
        <authorList>
            <person name="Alcaide M."/>
            <person name="Messina E."/>
            <person name="Richter M."/>
            <person name="Bargiela R."/>
            <person name="Peplies J."/>
            <person name="Huws S.A."/>
            <person name="Newbold C.J."/>
            <person name="Golyshin P.N."/>
            <person name="Simon M.A."/>
            <person name="Lopez G."/>
            <person name="Yakimov M.M."/>
            <person name="Ferrer M."/>
        </authorList>
    </citation>
    <scope>NUCLEOTIDE SEQUENCE</scope>
</reference>
<name>J9GM72_9ZZZZ</name>
<gene>
    <name evidence="2" type="ORF">EVA_02852</name>
</gene>
<evidence type="ECO:0000313" key="2">
    <source>
        <dbReference type="EMBL" id="EJX09037.1"/>
    </source>
</evidence>
<proteinExistence type="predicted"/>
<dbReference type="AlphaFoldDB" id="J9GM72"/>
<feature type="region of interest" description="Disordered" evidence="1">
    <location>
        <begin position="61"/>
        <end position="128"/>
    </location>
</feature>
<comment type="caution">
    <text evidence="2">The sequence shown here is derived from an EMBL/GenBank/DDBJ whole genome shotgun (WGS) entry which is preliminary data.</text>
</comment>
<organism evidence="2">
    <name type="scientific">gut metagenome</name>
    <dbReference type="NCBI Taxonomy" id="749906"/>
    <lineage>
        <taxon>unclassified sequences</taxon>
        <taxon>metagenomes</taxon>
        <taxon>organismal metagenomes</taxon>
    </lineage>
</organism>
<evidence type="ECO:0000256" key="1">
    <source>
        <dbReference type="SAM" id="MobiDB-lite"/>
    </source>
</evidence>
<accession>J9GM72</accession>
<feature type="compositionally biased region" description="Basic and acidic residues" evidence="1">
    <location>
        <begin position="107"/>
        <end position="128"/>
    </location>
</feature>
<sequence length="128" mass="14896">MKRFREIFKDESSHSVRAALCEEGFKVLHDGETYYAIDFQRHMLINLNAEGFDLDRVKWQSRKQQPSKLQTKAKAPIRIAPIPKAPKPQRFPAALKNTDVGSQNANREWEVGQKKDEEDVERGRGMKW</sequence>
<feature type="compositionally biased region" description="Low complexity" evidence="1">
    <location>
        <begin position="72"/>
        <end position="82"/>
    </location>
</feature>